<reference evidence="1" key="2">
    <citation type="journal article" date="2016" name="Mol. Ecol.">
        <title>Population genomics of the filarial nematode parasite Wuchereria bancrofti from mosquitoes.</title>
        <authorList>
            <person name="Small S.T."/>
            <person name="Reimer L.J."/>
            <person name="Tisch D.J."/>
            <person name="King C.L."/>
            <person name="Christensen B.M."/>
            <person name="Siba P.M."/>
            <person name="Kazura J.W."/>
            <person name="Serre D."/>
            <person name="Zimmerman P.A."/>
        </authorList>
    </citation>
    <scope>NUCLEOTIDE SEQUENCE</scope>
    <source>
        <strain evidence="1">pt0022</strain>
    </source>
</reference>
<dbReference type="AlphaFoldDB" id="A0AAF5PR43"/>
<dbReference type="WBParaSite" id="mrna-Wban_04505">
    <property type="protein sequence ID" value="mrna-Wban_04505"/>
    <property type="gene ID" value="Wban_04505"/>
</dbReference>
<accession>A0AAF5PR43</accession>
<protein>
    <submittedName>
        <fullName evidence="2">Uncharacterized protein</fullName>
    </submittedName>
</protein>
<reference evidence="2" key="3">
    <citation type="submission" date="2024-02" db="UniProtKB">
        <authorList>
            <consortium name="WormBaseParasite"/>
        </authorList>
    </citation>
    <scope>IDENTIFICATION</scope>
    <source>
        <strain evidence="2">pt0022</strain>
    </source>
</reference>
<dbReference type="Proteomes" id="UP000093561">
    <property type="component" value="Unassembled WGS sequence"/>
</dbReference>
<name>A0AAF5PR43_WUCBA</name>
<evidence type="ECO:0000313" key="1">
    <source>
        <dbReference type="Proteomes" id="UP000093561"/>
    </source>
</evidence>
<evidence type="ECO:0000313" key="2">
    <source>
        <dbReference type="WBParaSite" id="mrna-Wban_04505"/>
    </source>
</evidence>
<sequence>MIFVSCVEVCLSCRISFSILTVSCSLFLF</sequence>
<reference evidence="1" key="1">
    <citation type="submission" date="2015-03" db="EMBL/GenBank/DDBJ databases">
        <title>Wuchereria bancrofti Genome Sequencing Papua New Guinea Strain.</title>
        <authorList>
            <person name="Small S.T."/>
            <person name="Serre D."/>
            <person name="Zimmerman P.A."/>
        </authorList>
    </citation>
    <scope>NUCLEOTIDE SEQUENCE [LARGE SCALE GENOMIC DNA]</scope>
    <source>
        <strain evidence="1">pt0022</strain>
    </source>
</reference>
<proteinExistence type="predicted"/>
<organism evidence="1 2">
    <name type="scientific">Wuchereria bancrofti</name>
    <dbReference type="NCBI Taxonomy" id="6293"/>
    <lineage>
        <taxon>Eukaryota</taxon>
        <taxon>Metazoa</taxon>
        <taxon>Ecdysozoa</taxon>
        <taxon>Nematoda</taxon>
        <taxon>Chromadorea</taxon>
        <taxon>Rhabditida</taxon>
        <taxon>Spirurina</taxon>
        <taxon>Spiruromorpha</taxon>
        <taxon>Filarioidea</taxon>
        <taxon>Onchocercidae</taxon>
        <taxon>Wuchereria</taxon>
    </lineage>
</organism>